<sequence length="31" mass="3267">MIRDITVATTAIFVGTYIAIMAAVVTVGVLR</sequence>
<feature type="transmembrane region" description="Helical" evidence="1">
    <location>
        <begin position="6"/>
        <end position="30"/>
    </location>
</feature>
<organism evidence="2">
    <name type="scientific">Podoviridae sp. ctW0z17</name>
    <dbReference type="NCBI Taxonomy" id="2825254"/>
    <lineage>
        <taxon>Viruses</taxon>
        <taxon>Duplodnaviria</taxon>
        <taxon>Heunggongvirae</taxon>
        <taxon>Uroviricota</taxon>
        <taxon>Caudoviricetes</taxon>
    </lineage>
</organism>
<accession>A0A8S5UXR8</accession>
<protein>
    <submittedName>
        <fullName evidence="2">Uncharacterized protein</fullName>
    </submittedName>
</protein>
<name>A0A8S5UXR8_9CAUD</name>
<evidence type="ECO:0000256" key="1">
    <source>
        <dbReference type="SAM" id="Phobius"/>
    </source>
</evidence>
<keyword evidence="1" id="KW-0472">Membrane</keyword>
<dbReference type="EMBL" id="BK016161">
    <property type="protein sequence ID" value="DAF99194.1"/>
    <property type="molecule type" value="Genomic_DNA"/>
</dbReference>
<proteinExistence type="predicted"/>
<reference evidence="2" key="1">
    <citation type="journal article" date="2021" name="Proc. Natl. Acad. Sci. U.S.A.">
        <title>A Catalog of Tens of Thousands of Viruses from Human Metagenomes Reveals Hidden Associations with Chronic Diseases.</title>
        <authorList>
            <person name="Tisza M.J."/>
            <person name="Buck C.B."/>
        </authorList>
    </citation>
    <scope>NUCLEOTIDE SEQUENCE</scope>
    <source>
        <strain evidence="2">CtW0z17</strain>
    </source>
</reference>
<keyword evidence="1" id="KW-0812">Transmembrane</keyword>
<evidence type="ECO:0000313" key="2">
    <source>
        <dbReference type="EMBL" id="DAF99194.1"/>
    </source>
</evidence>
<keyword evidence="1" id="KW-1133">Transmembrane helix</keyword>